<evidence type="ECO:0000313" key="2">
    <source>
        <dbReference type="EMBL" id="MQL74106.1"/>
    </source>
</evidence>
<dbReference type="EMBL" id="NMUH01000192">
    <property type="protein sequence ID" value="MQL74106.1"/>
    <property type="molecule type" value="Genomic_DNA"/>
</dbReference>
<dbReference type="AlphaFoldDB" id="A0A843TVE2"/>
<sequence>MKFVDDTWNKVYTRQVETTWAPYARRIEALESDICSLSSDIDASGLRAAEVRKRRKTRELRMAARGENIARLERELGEARSSQDQDARDEIKDSEEEGSHAKDRNDFRRSKSYKAKKAERLKRKTPSCL</sequence>
<evidence type="ECO:0000313" key="3">
    <source>
        <dbReference type="Proteomes" id="UP000652761"/>
    </source>
</evidence>
<proteinExistence type="predicted"/>
<name>A0A843TVE2_COLES</name>
<protein>
    <submittedName>
        <fullName evidence="2">Uncharacterized protein</fullName>
    </submittedName>
</protein>
<evidence type="ECO:0000256" key="1">
    <source>
        <dbReference type="SAM" id="MobiDB-lite"/>
    </source>
</evidence>
<reference evidence="2" key="1">
    <citation type="submission" date="2017-07" db="EMBL/GenBank/DDBJ databases">
        <title>Taro Niue Genome Assembly and Annotation.</title>
        <authorList>
            <person name="Atibalentja N."/>
            <person name="Keating K."/>
            <person name="Fields C.J."/>
        </authorList>
    </citation>
    <scope>NUCLEOTIDE SEQUENCE</scope>
    <source>
        <strain evidence="2">Niue_2</strain>
        <tissue evidence="2">Leaf</tissue>
    </source>
</reference>
<feature type="compositionally biased region" description="Basic and acidic residues" evidence="1">
    <location>
        <begin position="73"/>
        <end position="109"/>
    </location>
</feature>
<keyword evidence="3" id="KW-1185">Reference proteome</keyword>
<feature type="compositionally biased region" description="Basic residues" evidence="1">
    <location>
        <begin position="110"/>
        <end position="129"/>
    </location>
</feature>
<dbReference type="Proteomes" id="UP000652761">
    <property type="component" value="Unassembled WGS sequence"/>
</dbReference>
<feature type="region of interest" description="Disordered" evidence="1">
    <location>
        <begin position="73"/>
        <end position="129"/>
    </location>
</feature>
<gene>
    <name evidence="2" type="ORF">Taro_006454</name>
</gene>
<organism evidence="2 3">
    <name type="scientific">Colocasia esculenta</name>
    <name type="common">Wild taro</name>
    <name type="synonym">Arum esculentum</name>
    <dbReference type="NCBI Taxonomy" id="4460"/>
    <lineage>
        <taxon>Eukaryota</taxon>
        <taxon>Viridiplantae</taxon>
        <taxon>Streptophyta</taxon>
        <taxon>Embryophyta</taxon>
        <taxon>Tracheophyta</taxon>
        <taxon>Spermatophyta</taxon>
        <taxon>Magnoliopsida</taxon>
        <taxon>Liliopsida</taxon>
        <taxon>Araceae</taxon>
        <taxon>Aroideae</taxon>
        <taxon>Colocasieae</taxon>
        <taxon>Colocasia</taxon>
    </lineage>
</organism>
<accession>A0A843TVE2</accession>
<comment type="caution">
    <text evidence="2">The sequence shown here is derived from an EMBL/GenBank/DDBJ whole genome shotgun (WGS) entry which is preliminary data.</text>
</comment>